<sequence>IAVQTPGSGISILLAVGTPSTGSWNLYCQWELSPGSGNALCITSPCLKPRMIENSEVGLPLTKIEVLEDSKQALIQALQVRTKPSL</sequence>
<proteinExistence type="predicted"/>
<comment type="caution">
    <text evidence="1">The sequence shown here is derived from an EMBL/GenBank/DDBJ whole genome shotgun (WGS) entry which is preliminary data.</text>
</comment>
<dbReference type="AlphaFoldDB" id="A0A699T468"/>
<name>A0A699T468_TANCI</name>
<dbReference type="EMBL" id="BKCJ011206897">
    <property type="protein sequence ID" value="GFD03734.1"/>
    <property type="molecule type" value="Genomic_DNA"/>
</dbReference>
<feature type="non-terminal residue" evidence="1">
    <location>
        <position position="1"/>
    </location>
</feature>
<evidence type="ECO:0000313" key="1">
    <source>
        <dbReference type="EMBL" id="GFD03734.1"/>
    </source>
</evidence>
<organism evidence="1">
    <name type="scientific">Tanacetum cinerariifolium</name>
    <name type="common">Dalmatian daisy</name>
    <name type="synonym">Chrysanthemum cinerariifolium</name>
    <dbReference type="NCBI Taxonomy" id="118510"/>
    <lineage>
        <taxon>Eukaryota</taxon>
        <taxon>Viridiplantae</taxon>
        <taxon>Streptophyta</taxon>
        <taxon>Embryophyta</taxon>
        <taxon>Tracheophyta</taxon>
        <taxon>Spermatophyta</taxon>
        <taxon>Magnoliopsida</taxon>
        <taxon>eudicotyledons</taxon>
        <taxon>Gunneridae</taxon>
        <taxon>Pentapetalae</taxon>
        <taxon>asterids</taxon>
        <taxon>campanulids</taxon>
        <taxon>Asterales</taxon>
        <taxon>Asteraceae</taxon>
        <taxon>Asteroideae</taxon>
        <taxon>Anthemideae</taxon>
        <taxon>Anthemidinae</taxon>
        <taxon>Tanacetum</taxon>
    </lineage>
</organism>
<accession>A0A699T468</accession>
<gene>
    <name evidence="1" type="ORF">Tci_875703</name>
</gene>
<protein>
    <submittedName>
        <fullName evidence="1">Uncharacterized protein</fullName>
    </submittedName>
</protein>
<reference evidence="1" key="1">
    <citation type="journal article" date="2019" name="Sci. Rep.">
        <title>Draft genome of Tanacetum cinerariifolium, the natural source of mosquito coil.</title>
        <authorList>
            <person name="Yamashiro T."/>
            <person name="Shiraishi A."/>
            <person name="Satake H."/>
            <person name="Nakayama K."/>
        </authorList>
    </citation>
    <scope>NUCLEOTIDE SEQUENCE</scope>
</reference>